<gene>
    <name evidence="2" type="ORF">INT45_011935</name>
</gene>
<feature type="region of interest" description="Disordered" evidence="1">
    <location>
        <begin position="123"/>
        <end position="180"/>
    </location>
</feature>
<feature type="compositionally biased region" description="Acidic residues" evidence="1">
    <location>
        <begin position="128"/>
        <end position="142"/>
    </location>
</feature>
<evidence type="ECO:0000313" key="2">
    <source>
        <dbReference type="EMBL" id="KAG2218054.1"/>
    </source>
</evidence>
<feature type="compositionally biased region" description="Low complexity" evidence="1">
    <location>
        <begin position="146"/>
        <end position="164"/>
    </location>
</feature>
<dbReference type="EMBL" id="JAEPRB010000255">
    <property type="protein sequence ID" value="KAG2218054.1"/>
    <property type="molecule type" value="Genomic_DNA"/>
</dbReference>
<accession>A0A8H7RUJ6</accession>
<feature type="compositionally biased region" description="Polar residues" evidence="1">
    <location>
        <begin position="44"/>
        <end position="81"/>
    </location>
</feature>
<dbReference type="AlphaFoldDB" id="A0A8H7RUJ6"/>
<reference evidence="2 3" key="1">
    <citation type="submission" date="2020-12" db="EMBL/GenBank/DDBJ databases">
        <title>Metabolic potential, ecology and presence of endohyphal bacteria is reflected in genomic diversity of Mucoromycotina.</title>
        <authorList>
            <person name="Muszewska A."/>
            <person name="Okrasinska A."/>
            <person name="Steczkiewicz K."/>
            <person name="Drgas O."/>
            <person name="Orlowska M."/>
            <person name="Perlinska-Lenart U."/>
            <person name="Aleksandrzak-Piekarczyk T."/>
            <person name="Szatraj K."/>
            <person name="Zielenkiewicz U."/>
            <person name="Pilsyk S."/>
            <person name="Malc E."/>
            <person name="Mieczkowski P."/>
            <person name="Kruszewska J.S."/>
            <person name="Biernat P."/>
            <person name="Pawlowska J."/>
        </authorList>
    </citation>
    <scope>NUCLEOTIDE SEQUENCE [LARGE SCALE GENOMIC DNA]</scope>
    <source>
        <strain evidence="2 3">CBS 142.35</strain>
    </source>
</reference>
<proteinExistence type="predicted"/>
<name>A0A8H7RUJ6_9FUNG</name>
<feature type="compositionally biased region" description="Polar residues" evidence="1">
    <location>
        <begin position="1"/>
        <end position="12"/>
    </location>
</feature>
<feature type="region of interest" description="Disordered" evidence="1">
    <location>
        <begin position="1"/>
        <end position="81"/>
    </location>
</feature>
<evidence type="ECO:0000256" key="1">
    <source>
        <dbReference type="SAM" id="MobiDB-lite"/>
    </source>
</evidence>
<dbReference type="Proteomes" id="UP000646827">
    <property type="component" value="Unassembled WGS sequence"/>
</dbReference>
<organism evidence="2 3">
    <name type="scientific">Circinella minor</name>
    <dbReference type="NCBI Taxonomy" id="1195481"/>
    <lineage>
        <taxon>Eukaryota</taxon>
        <taxon>Fungi</taxon>
        <taxon>Fungi incertae sedis</taxon>
        <taxon>Mucoromycota</taxon>
        <taxon>Mucoromycotina</taxon>
        <taxon>Mucoromycetes</taxon>
        <taxon>Mucorales</taxon>
        <taxon>Lichtheimiaceae</taxon>
        <taxon>Circinella</taxon>
    </lineage>
</organism>
<sequence>MTEDTPSFTNDNRWMLSEEDDVFSHDDESDSRRRREEDLYGQRQLHQSDMSLLSANSLKSHNNDSATDPNPSSAFNGGQQRNSRVFYYNDSEVVPYDITTESDEYMPTAGTGGMPPSYYYGTGSAMFSEEDDNEDEEEDFDTMEQSSHSYYRSNSNNNNVGGRRLPPPPSRQLPGISLSRHYGARQINANF</sequence>
<keyword evidence="3" id="KW-1185">Reference proteome</keyword>
<feature type="compositionally biased region" description="Basic and acidic residues" evidence="1">
    <location>
        <begin position="22"/>
        <end position="40"/>
    </location>
</feature>
<protein>
    <submittedName>
        <fullName evidence="2">Uncharacterized protein</fullName>
    </submittedName>
</protein>
<evidence type="ECO:0000313" key="3">
    <source>
        <dbReference type="Proteomes" id="UP000646827"/>
    </source>
</evidence>
<comment type="caution">
    <text evidence="2">The sequence shown here is derived from an EMBL/GenBank/DDBJ whole genome shotgun (WGS) entry which is preliminary data.</text>
</comment>